<dbReference type="STRING" id="33978.A6M13_08105"/>
<dbReference type="NCBIfam" id="TIGR04129">
    <property type="entry name" value="CxxH_BA5709"/>
    <property type="match status" value="1"/>
</dbReference>
<dbReference type="EMBL" id="MASJ01000002">
    <property type="protein sequence ID" value="OCS87925.1"/>
    <property type="molecule type" value="Genomic_DNA"/>
</dbReference>
<dbReference type="Proteomes" id="UP000093199">
    <property type="component" value="Unassembled WGS sequence"/>
</dbReference>
<sequence length="52" mass="6076">METYSCETHIDHALDMFVAQEQVFPTMNLIDEEQPTKTCSYCDEKAIYIVSR</sequence>
<evidence type="ECO:0000313" key="1">
    <source>
        <dbReference type="EMBL" id="OCS87925.1"/>
    </source>
</evidence>
<dbReference type="AlphaFoldDB" id="A0A1C0YL68"/>
<name>A0A1C0YL68_9BACL</name>
<dbReference type="RefSeq" id="WP_066542730.1">
    <property type="nucleotide sequence ID" value="NZ_MASJ01000002.1"/>
</dbReference>
<protein>
    <submittedName>
        <fullName evidence="1">CxxH/CxxC protein</fullName>
    </submittedName>
</protein>
<proteinExistence type="predicted"/>
<evidence type="ECO:0000313" key="2">
    <source>
        <dbReference type="Proteomes" id="UP000093199"/>
    </source>
</evidence>
<keyword evidence="2" id="KW-1185">Reference proteome</keyword>
<gene>
    <name evidence="1" type="ORF">A6M13_08105</name>
</gene>
<dbReference type="InterPro" id="IPR025626">
    <property type="entry name" value="YyzF"/>
</dbReference>
<dbReference type="OrthoDB" id="1652387at2"/>
<dbReference type="Pfam" id="PF14116">
    <property type="entry name" value="YyzF"/>
    <property type="match status" value="1"/>
</dbReference>
<organism evidence="1 2">
    <name type="scientific">Caryophanon tenue</name>
    <dbReference type="NCBI Taxonomy" id="33978"/>
    <lineage>
        <taxon>Bacteria</taxon>
        <taxon>Bacillati</taxon>
        <taxon>Bacillota</taxon>
        <taxon>Bacilli</taxon>
        <taxon>Bacillales</taxon>
        <taxon>Caryophanaceae</taxon>
        <taxon>Caryophanon</taxon>
    </lineage>
</organism>
<accession>A0A1C0YL68</accession>
<comment type="caution">
    <text evidence="1">The sequence shown here is derived from an EMBL/GenBank/DDBJ whole genome shotgun (WGS) entry which is preliminary data.</text>
</comment>
<reference evidence="1 2" key="1">
    <citation type="submission" date="2016-07" db="EMBL/GenBank/DDBJ databases">
        <title>Caryophanon tenue genome sequencing.</title>
        <authorList>
            <person name="Verma A."/>
            <person name="Pal Y."/>
            <person name="Krishnamurthi S."/>
        </authorList>
    </citation>
    <scope>NUCLEOTIDE SEQUENCE [LARGE SCALE GENOMIC DNA]</scope>
    <source>
        <strain evidence="1 2">DSM 14152</strain>
    </source>
</reference>